<proteinExistence type="predicted"/>
<gene>
    <name evidence="1" type="ORF">NQ318_013056</name>
</gene>
<dbReference type="AlphaFoldDB" id="A0AAV8X4N2"/>
<evidence type="ECO:0000313" key="2">
    <source>
        <dbReference type="Proteomes" id="UP001162162"/>
    </source>
</evidence>
<dbReference type="EMBL" id="JAPWTK010001234">
    <property type="protein sequence ID" value="KAJ8933373.1"/>
    <property type="molecule type" value="Genomic_DNA"/>
</dbReference>
<evidence type="ECO:0000313" key="1">
    <source>
        <dbReference type="EMBL" id="KAJ8933373.1"/>
    </source>
</evidence>
<comment type="caution">
    <text evidence="1">The sequence shown here is derived from an EMBL/GenBank/DDBJ whole genome shotgun (WGS) entry which is preliminary data.</text>
</comment>
<sequence>MGGNRSAWTQDGRFAPLCDGATLFACLLEPQNLGEIQRESESESNGGLKSNDKRQHVDVRIRIEIKNSMETSKKNVINSINESAVFMCLSTAMNERDGNSVHV</sequence>
<keyword evidence="2" id="KW-1185">Reference proteome</keyword>
<protein>
    <submittedName>
        <fullName evidence="1">Uncharacterized protein</fullName>
    </submittedName>
</protein>
<name>A0AAV8X4N2_9CUCU</name>
<dbReference type="Proteomes" id="UP001162162">
    <property type="component" value="Unassembled WGS sequence"/>
</dbReference>
<accession>A0AAV8X4N2</accession>
<reference evidence="1" key="1">
    <citation type="journal article" date="2023" name="Insect Mol. Biol.">
        <title>Genome sequencing provides insights into the evolution of gene families encoding plant cell wall-degrading enzymes in longhorned beetles.</title>
        <authorList>
            <person name="Shin N.R."/>
            <person name="Okamura Y."/>
            <person name="Kirsch R."/>
            <person name="Pauchet Y."/>
        </authorList>
    </citation>
    <scope>NUCLEOTIDE SEQUENCE</scope>
    <source>
        <strain evidence="1">AMC_N1</strain>
    </source>
</reference>
<organism evidence="1 2">
    <name type="scientific">Aromia moschata</name>
    <dbReference type="NCBI Taxonomy" id="1265417"/>
    <lineage>
        <taxon>Eukaryota</taxon>
        <taxon>Metazoa</taxon>
        <taxon>Ecdysozoa</taxon>
        <taxon>Arthropoda</taxon>
        <taxon>Hexapoda</taxon>
        <taxon>Insecta</taxon>
        <taxon>Pterygota</taxon>
        <taxon>Neoptera</taxon>
        <taxon>Endopterygota</taxon>
        <taxon>Coleoptera</taxon>
        <taxon>Polyphaga</taxon>
        <taxon>Cucujiformia</taxon>
        <taxon>Chrysomeloidea</taxon>
        <taxon>Cerambycidae</taxon>
        <taxon>Cerambycinae</taxon>
        <taxon>Callichromatini</taxon>
        <taxon>Aromia</taxon>
    </lineage>
</organism>